<proteinExistence type="predicted"/>
<dbReference type="Proteomes" id="UP000222564">
    <property type="component" value="Unassembled WGS sequence"/>
</dbReference>
<evidence type="ECO:0000313" key="3">
    <source>
        <dbReference type="EMBL" id="PHJ38276.1"/>
    </source>
</evidence>
<organism evidence="3 4">
    <name type="scientific">Desulforamulus profundi</name>
    <dbReference type="NCBI Taxonomy" id="1383067"/>
    <lineage>
        <taxon>Bacteria</taxon>
        <taxon>Bacillati</taxon>
        <taxon>Bacillota</taxon>
        <taxon>Clostridia</taxon>
        <taxon>Eubacteriales</taxon>
        <taxon>Peptococcaceae</taxon>
        <taxon>Desulforamulus</taxon>
    </lineage>
</organism>
<dbReference type="CDD" id="cd02511">
    <property type="entry name" value="Beta4Glucosyltransferase"/>
    <property type="match status" value="1"/>
</dbReference>
<dbReference type="InterPro" id="IPR029044">
    <property type="entry name" value="Nucleotide-diphossugar_trans"/>
</dbReference>
<dbReference type="SUPFAM" id="SSF48452">
    <property type="entry name" value="TPR-like"/>
    <property type="match status" value="1"/>
</dbReference>
<dbReference type="Gene3D" id="3.90.550.10">
    <property type="entry name" value="Spore Coat Polysaccharide Biosynthesis Protein SpsA, Chain A"/>
    <property type="match status" value="1"/>
</dbReference>
<dbReference type="GO" id="GO:0016740">
    <property type="term" value="F:transferase activity"/>
    <property type="evidence" value="ECO:0007669"/>
    <property type="project" value="UniProtKB-KW"/>
</dbReference>
<reference evidence="3 4" key="1">
    <citation type="submission" date="2013-09" db="EMBL/GenBank/DDBJ databases">
        <title>Biodegradation of hydrocarbons in the deep terrestrial subsurface : characterization of a microbial consortium composed of two Desulfotomaculum species originating from a deep geological formation.</title>
        <authorList>
            <person name="Aullo T."/>
            <person name="Berlendis S."/>
            <person name="Lascourreges J.-F."/>
            <person name="Dessort D."/>
            <person name="Saint-Laurent S."/>
            <person name="Schraauwers B."/>
            <person name="Mas J."/>
            <person name="Magot M."/>
            <person name="Ranchou-Peyruse A."/>
        </authorList>
    </citation>
    <scope>NUCLEOTIDE SEQUENCE [LARGE SCALE GENOMIC DNA]</scope>
    <source>
        <strain evidence="3 4">Bs107</strain>
    </source>
</reference>
<dbReference type="InterPro" id="IPR001173">
    <property type="entry name" value="Glyco_trans_2-like"/>
</dbReference>
<sequence>MSEGMKVSLCLIAKNEQHCILSCIESVKHLVHEVVVVDTGSSDDTVLLAQKAGARVFHIAWTGDFAQARNFGLEQAAGDWILVLDADEVLAPGSTEEFHQLLNDAEVEGYFLTIINFLGNGQEFTTDKVVRLFRNKPSYRFTGAIHEQVAPSILKATGGKGLVSAPVVIHHYGYLDAELAEKDKFSRNTSIIYRELAKNPGDPFLLYSLALEHFQRGQVAEGVRCLEWALSQMKGSEGYFEDVLVHTAIGLWGLENLQRLLDFLNNSLSMLPEQGDLLLIRGMTFLTLKQYAEAAGDLVHAFKTGSSKLFPQYKILCLAGDAFSLSGDFIKAEENYLSALRMNTRFLYPLLQLIGLIQRGHLLLDCDRLARFCPLKNKDSLWRDLLSGGGTLLALIVLLLEIYHLAVDPDQEFLLWQLSGELVSLVEKLDSLPARKPVHEYISVASREIHAYALIIDKGYQGRYFCALDKMKDLVIRLLLMFMRECCPQWRWTPRNRHLFVQWKGDMNDKKSYGGKSCQAKKSNPERISRVTGEIG</sequence>
<dbReference type="AlphaFoldDB" id="A0A2C6MFX0"/>
<dbReference type="PANTHER" id="PTHR43630:SF2">
    <property type="entry name" value="GLYCOSYLTRANSFERASE"/>
    <property type="match status" value="1"/>
</dbReference>
<dbReference type="InterPro" id="IPR011990">
    <property type="entry name" value="TPR-like_helical_dom_sf"/>
</dbReference>
<dbReference type="OrthoDB" id="9815923at2"/>
<dbReference type="InterPro" id="IPR019734">
    <property type="entry name" value="TPR_rpt"/>
</dbReference>
<evidence type="ECO:0000256" key="1">
    <source>
        <dbReference type="SAM" id="MobiDB-lite"/>
    </source>
</evidence>
<dbReference type="SUPFAM" id="SSF53448">
    <property type="entry name" value="Nucleotide-diphospho-sugar transferases"/>
    <property type="match status" value="1"/>
</dbReference>
<name>A0A2C6MFX0_9FIRM</name>
<evidence type="ECO:0000313" key="4">
    <source>
        <dbReference type="Proteomes" id="UP000222564"/>
    </source>
</evidence>
<protein>
    <submittedName>
        <fullName evidence="3">Glycosyl transferase family 2</fullName>
    </submittedName>
</protein>
<keyword evidence="3" id="KW-0808">Transferase</keyword>
<accession>A0A2C6MFX0</accession>
<keyword evidence="4" id="KW-1185">Reference proteome</keyword>
<dbReference type="PANTHER" id="PTHR43630">
    <property type="entry name" value="POLY-BETA-1,6-N-ACETYL-D-GLUCOSAMINE SYNTHASE"/>
    <property type="match status" value="1"/>
</dbReference>
<dbReference type="Gene3D" id="1.25.40.10">
    <property type="entry name" value="Tetratricopeptide repeat domain"/>
    <property type="match status" value="1"/>
</dbReference>
<dbReference type="RefSeq" id="WP_099083069.1">
    <property type="nucleotide sequence ID" value="NZ_AWQQ01000054.1"/>
</dbReference>
<dbReference type="EMBL" id="AWQQ01000054">
    <property type="protein sequence ID" value="PHJ38276.1"/>
    <property type="molecule type" value="Genomic_DNA"/>
</dbReference>
<gene>
    <name evidence="3" type="ORF">P378_10615</name>
</gene>
<feature type="domain" description="Glycosyltransferase 2-like" evidence="2">
    <location>
        <begin position="8"/>
        <end position="129"/>
    </location>
</feature>
<dbReference type="SMART" id="SM00028">
    <property type="entry name" value="TPR"/>
    <property type="match status" value="2"/>
</dbReference>
<evidence type="ECO:0000259" key="2">
    <source>
        <dbReference type="Pfam" id="PF00535"/>
    </source>
</evidence>
<dbReference type="Pfam" id="PF00535">
    <property type="entry name" value="Glycos_transf_2"/>
    <property type="match status" value="1"/>
</dbReference>
<comment type="caution">
    <text evidence="3">The sequence shown here is derived from an EMBL/GenBank/DDBJ whole genome shotgun (WGS) entry which is preliminary data.</text>
</comment>
<feature type="region of interest" description="Disordered" evidence="1">
    <location>
        <begin position="512"/>
        <end position="536"/>
    </location>
</feature>